<keyword evidence="2" id="KW-0479">Metal-binding</keyword>
<dbReference type="GO" id="GO:0046872">
    <property type="term" value="F:metal ion binding"/>
    <property type="evidence" value="ECO:0007669"/>
    <property type="project" value="UniProtKB-KW"/>
</dbReference>
<proteinExistence type="predicted"/>
<evidence type="ECO:0000313" key="5">
    <source>
        <dbReference type="Proteomes" id="UP000709295"/>
    </source>
</evidence>
<evidence type="ECO:0000256" key="1">
    <source>
        <dbReference type="ARBA" id="ARBA00001968"/>
    </source>
</evidence>
<protein>
    <recommendedName>
        <fullName evidence="3">DDE Tnp4 domain-containing protein</fullName>
    </recommendedName>
</protein>
<dbReference type="InterPro" id="IPR027806">
    <property type="entry name" value="HARBI1_dom"/>
</dbReference>
<feature type="domain" description="DDE Tnp4" evidence="3">
    <location>
        <begin position="4"/>
        <end position="68"/>
    </location>
</feature>
<reference evidence="4" key="1">
    <citation type="submission" date="2021-01" db="EMBL/GenBank/DDBJ databases">
        <title>Phytophthora aleatoria, a newly-described species from Pinus radiata is distinct from Phytophthora cactorum isolates based on comparative genomics.</title>
        <authorList>
            <person name="Mcdougal R."/>
            <person name="Panda P."/>
            <person name="Williams N."/>
            <person name="Studholme D.J."/>
        </authorList>
    </citation>
    <scope>NUCLEOTIDE SEQUENCE</scope>
    <source>
        <strain evidence="4">NZFS 4037</strain>
    </source>
</reference>
<gene>
    <name evidence="4" type="ORF">JG688_00012060</name>
</gene>
<dbReference type="EMBL" id="JAENGY010000899">
    <property type="protein sequence ID" value="KAG6955059.1"/>
    <property type="molecule type" value="Genomic_DNA"/>
</dbReference>
<keyword evidence="5" id="KW-1185">Reference proteome</keyword>
<sequence>MLTPFPEGEAVQDRRKRLYNYMHPKSRIVVECGFGRLKNRFRVLLGKLEQKSADRVCKVIIGCAVLHNLLLLVKDGVQIEGVDPLLRGAPAPVAEDPHEREQAICHEQGIAKRDAIADILMGVYL</sequence>
<comment type="caution">
    <text evidence="4">The sequence shown here is derived from an EMBL/GenBank/DDBJ whole genome shotgun (WGS) entry which is preliminary data.</text>
</comment>
<dbReference type="Proteomes" id="UP000709295">
    <property type="component" value="Unassembled WGS sequence"/>
</dbReference>
<organism evidence="4 5">
    <name type="scientific">Phytophthora aleatoria</name>
    <dbReference type="NCBI Taxonomy" id="2496075"/>
    <lineage>
        <taxon>Eukaryota</taxon>
        <taxon>Sar</taxon>
        <taxon>Stramenopiles</taxon>
        <taxon>Oomycota</taxon>
        <taxon>Peronosporomycetes</taxon>
        <taxon>Peronosporales</taxon>
        <taxon>Peronosporaceae</taxon>
        <taxon>Phytophthora</taxon>
    </lineage>
</organism>
<dbReference type="AlphaFoldDB" id="A0A8J5MEH8"/>
<accession>A0A8J5MEH8</accession>
<dbReference type="Pfam" id="PF13359">
    <property type="entry name" value="DDE_Tnp_4"/>
    <property type="match status" value="1"/>
</dbReference>
<comment type="cofactor">
    <cofactor evidence="1">
        <name>a divalent metal cation</name>
        <dbReference type="ChEBI" id="CHEBI:60240"/>
    </cofactor>
</comment>
<evidence type="ECO:0000256" key="2">
    <source>
        <dbReference type="ARBA" id="ARBA00022723"/>
    </source>
</evidence>
<evidence type="ECO:0000313" key="4">
    <source>
        <dbReference type="EMBL" id="KAG6955059.1"/>
    </source>
</evidence>
<evidence type="ECO:0000259" key="3">
    <source>
        <dbReference type="Pfam" id="PF13359"/>
    </source>
</evidence>
<name>A0A8J5MEH8_9STRA</name>